<dbReference type="AlphaFoldDB" id="A0A0F9HFE2"/>
<evidence type="ECO:0000313" key="1">
    <source>
        <dbReference type="EMBL" id="KKM01877.1"/>
    </source>
</evidence>
<proteinExistence type="predicted"/>
<accession>A0A0F9HFE2</accession>
<reference evidence="1" key="1">
    <citation type="journal article" date="2015" name="Nature">
        <title>Complex archaea that bridge the gap between prokaryotes and eukaryotes.</title>
        <authorList>
            <person name="Spang A."/>
            <person name="Saw J.H."/>
            <person name="Jorgensen S.L."/>
            <person name="Zaremba-Niedzwiedzka K."/>
            <person name="Martijn J."/>
            <person name="Lind A.E."/>
            <person name="van Eijk R."/>
            <person name="Schleper C."/>
            <person name="Guy L."/>
            <person name="Ettema T.J."/>
        </authorList>
    </citation>
    <scope>NUCLEOTIDE SEQUENCE</scope>
</reference>
<gene>
    <name evidence="1" type="ORF">LCGC14_1790010</name>
</gene>
<organism evidence="1">
    <name type="scientific">marine sediment metagenome</name>
    <dbReference type="NCBI Taxonomy" id="412755"/>
    <lineage>
        <taxon>unclassified sequences</taxon>
        <taxon>metagenomes</taxon>
        <taxon>ecological metagenomes</taxon>
    </lineage>
</organism>
<sequence>MEYLNPVHSSAAVLDAGVASTYHPLSGQAQQILFVSTGSIPFLISFDATGDLAALTTQMQRFSGVNPEIINVNHPEFVNVLGEATGYIYIMEFV</sequence>
<protein>
    <submittedName>
        <fullName evidence="1">Uncharacterized protein</fullName>
    </submittedName>
</protein>
<name>A0A0F9HFE2_9ZZZZ</name>
<comment type="caution">
    <text evidence="1">The sequence shown here is derived from an EMBL/GenBank/DDBJ whole genome shotgun (WGS) entry which is preliminary data.</text>
</comment>
<dbReference type="EMBL" id="LAZR01017077">
    <property type="protein sequence ID" value="KKM01877.1"/>
    <property type="molecule type" value="Genomic_DNA"/>
</dbReference>